<comment type="caution">
    <text evidence="1">The sequence shown here is derived from an EMBL/GenBank/DDBJ whole genome shotgun (WGS) entry which is preliminary data.</text>
</comment>
<sequence length="181" mass="21256">MSSFNIRNRCNKCVAIDLDDSIWAGREVQPFYGRNYVEFGFEHSGQRQYAYPSWRLRTDIRDSFPDLAVLSLSSQKGCDFCAFLKELLLSDEVRHLLNDQARSLSGENTLHFILNFQFDWRPARSPFYRQDFDEAGGICLKYFTISINFYDNDMSLPECLIFCNIEPLKGRKREQVLYADR</sequence>
<dbReference type="OrthoDB" id="2958217at2759"/>
<dbReference type="EMBL" id="JAGPNK010000037">
    <property type="protein sequence ID" value="KAH7303220.1"/>
    <property type="molecule type" value="Genomic_DNA"/>
</dbReference>
<accession>A0A8K0SAK2</accession>
<evidence type="ECO:0000313" key="1">
    <source>
        <dbReference type="EMBL" id="KAH7303220.1"/>
    </source>
</evidence>
<dbReference type="AlphaFoldDB" id="A0A8K0SAK2"/>
<evidence type="ECO:0000313" key="2">
    <source>
        <dbReference type="Proteomes" id="UP000813444"/>
    </source>
</evidence>
<name>A0A8K0SAK2_9HYPO</name>
<gene>
    <name evidence="1" type="ORF">B0I35DRAFT_485351</name>
</gene>
<keyword evidence="2" id="KW-1185">Reference proteome</keyword>
<reference evidence="1" key="1">
    <citation type="journal article" date="2021" name="Nat. Commun.">
        <title>Genetic determinants of endophytism in the Arabidopsis root mycobiome.</title>
        <authorList>
            <person name="Mesny F."/>
            <person name="Miyauchi S."/>
            <person name="Thiergart T."/>
            <person name="Pickel B."/>
            <person name="Atanasova L."/>
            <person name="Karlsson M."/>
            <person name="Huettel B."/>
            <person name="Barry K.W."/>
            <person name="Haridas S."/>
            <person name="Chen C."/>
            <person name="Bauer D."/>
            <person name="Andreopoulos W."/>
            <person name="Pangilinan J."/>
            <person name="LaButti K."/>
            <person name="Riley R."/>
            <person name="Lipzen A."/>
            <person name="Clum A."/>
            <person name="Drula E."/>
            <person name="Henrissat B."/>
            <person name="Kohler A."/>
            <person name="Grigoriev I.V."/>
            <person name="Martin F.M."/>
            <person name="Hacquard S."/>
        </authorList>
    </citation>
    <scope>NUCLEOTIDE SEQUENCE</scope>
    <source>
        <strain evidence="1">MPI-CAGE-CH-0235</strain>
    </source>
</reference>
<proteinExistence type="predicted"/>
<organism evidence="1 2">
    <name type="scientific">Stachybotrys elegans</name>
    <dbReference type="NCBI Taxonomy" id="80388"/>
    <lineage>
        <taxon>Eukaryota</taxon>
        <taxon>Fungi</taxon>
        <taxon>Dikarya</taxon>
        <taxon>Ascomycota</taxon>
        <taxon>Pezizomycotina</taxon>
        <taxon>Sordariomycetes</taxon>
        <taxon>Hypocreomycetidae</taxon>
        <taxon>Hypocreales</taxon>
        <taxon>Stachybotryaceae</taxon>
        <taxon>Stachybotrys</taxon>
    </lineage>
</organism>
<dbReference type="Proteomes" id="UP000813444">
    <property type="component" value="Unassembled WGS sequence"/>
</dbReference>
<protein>
    <submittedName>
        <fullName evidence="1">Uncharacterized protein</fullName>
    </submittedName>
</protein>